<evidence type="ECO:0000256" key="6">
    <source>
        <dbReference type="SAM" id="Phobius"/>
    </source>
</evidence>
<feature type="transmembrane region" description="Helical" evidence="6">
    <location>
        <begin position="159"/>
        <end position="180"/>
    </location>
</feature>
<protein>
    <submittedName>
        <fullName evidence="7">Polysaccharide biosynthesis C-terminal domain-containing protein</fullName>
    </submittedName>
</protein>
<feature type="transmembrane region" description="Helical" evidence="6">
    <location>
        <begin position="279"/>
        <end position="300"/>
    </location>
</feature>
<evidence type="ECO:0000256" key="1">
    <source>
        <dbReference type="ARBA" id="ARBA00004651"/>
    </source>
</evidence>
<accession>A0ABR8WJG0</accession>
<evidence type="ECO:0000256" key="4">
    <source>
        <dbReference type="ARBA" id="ARBA00022989"/>
    </source>
</evidence>
<keyword evidence="4 6" id="KW-1133">Transmembrane helix</keyword>
<keyword evidence="3 6" id="KW-0812">Transmembrane</keyword>
<dbReference type="RefSeq" id="WP_251832422.1">
    <property type="nucleotide sequence ID" value="NZ_JACSPS010000001.1"/>
</dbReference>
<gene>
    <name evidence="7" type="ORF">H9628_01895</name>
</gene>
<feature type="transmembrane region" description="Helical" evidence="6">
    <location>
        <begin position="342"/>
        <end position="361"/>
    </location>
</feature>
<dbReference type="InterPro" id="IPR050833">
    <property type="entry name" value="Poly_Biosynth_Transport"/>
</dbReference>
<feature type="transmembrane region" description="Helical" evidence="6">
    <location>
        <begin position="129"/>
        <end position="153"/>
    </location>
</feature>
<comment type="subcellular location">
    <subcellularLocation>
        <location evidence="1">Cell membrane</location>
        <topology evidence="1">Multi-pass membrane protein</topology>
    </subcellularLocation>
</comment>
<proteinExistence type="predicted"/>
<feature type="transmembrane region" description="Helical" evidence="6">
    <location>
        <begin position="12"/>
        <end position="31"/>
    </location>
</feature>
<keyword evidence="8" id="KW-1185">Reference proteome</keyword>
<feature type="transmembrane region" description="Helical" evidence="6">
    <location>
        <begin position="77"/>
        <end position="95"/>
    </location>
</feature>
<feature type="transmembrane region" description="Helical" evidence="6">
    <location>
        <begin position="101"/>
        <end position="122"/>
    </location>
</feature>
<evidence type="ECO:0000256" key="5">
    <source>
        <dbReference type="ARBA" id="ARBA00023136"/>
    </source>
</evidence>
<reference evidence="7 8" key="1">
    <citation type="submission" date="2020-08" db="EMBL/GenBank/DDBJ databases">
        <title>A Genomic Blueprint of the Chicken Gut Microbiome.</title>
        <authorList>
            <person name="Gilroy R."/>
            <person name="Ravi A."/>
            <person name="Getino M."/>
            <person name="Pursley I."/>
            <person name="Horton D.L."/>
            <person name="Alikhan N.-F."/>
            <person name="Baker D."/>
            <person name="Gharbi K."/>
            <person name="Hall N."/>
            <person name="Watson M."/>
            <person name="Adriaenssens E.M."/>
            <person name="Foster-Nyarko E."/>
            <person name="Jarju S."/>
            <person name="Secka A."/>
            <person name="Antonio M."/>
            <person name="Oren A."/>
            <person name="Chaudhuri R."/>
            <person name="La Ragione R.M."/>
            <person name="Hildebrand F."/>
            <person name="Pallen M.J."/>
        </authorList>
    </citation>
    <scope>NUCLEOTIDE SEQUENCE [LARGE SCALE GENOMIC DNA]</scope>
    <source>
        <strain evidence="7 8">Sa1CVA4</strain>
    </source>
</reference>
<evidence type="ECO:0000256" key="3">
    <source>
        <dbReference type="ARBA" id="ARBA00022692"/>
    </source>
</evidence>
<evidence type="ECO:0000256" key="2">
    <source>
        <dbReference type="ARBA" id="ARBA00022475"/>
    </source>
</evidence>
<dbReference type="Proteomes" id="UP000626242">
    <property type="component" value="Unassembled WGS sequence"/>
</dbReference>
<evidence type="ECO:0000313" key="8">
    <source>
        <dbReference type="Proteomes" id="UP000626242"/>
    </source>
</evidence>
<name>A0ABR8WJG0_9FLAO</name>
<dbReference type="PANTHER" id="PTHR30250:SF11">
    <property type="entry name" value="O-ANTIGEN TRANSPORTER-RELATED"/>
    <property type="match status" value="1"/>
</dbReference>
<keyword evidence="5 6" id="KW-0472">Membrane</keyword>
<comment type="caution">
    <text evidence="7">The sequence shown here is derived from an EMBL/GenBank/DDBJ whole genome shotgun (WGS) entry which is preliminary data.</text>
</comment>
<dbReference type="PANTHER" id="PTHR30250">
    <property type="entry name" value="PST FAMILY PREDICTED COLANIC ACID TRANSPORTER"/>
    <property type="match status" value="1"/>
</dbReference>
<feature type="transmembrane region" description="Helical" evidence="6">
    <location>
        <begin position="312"/>
        <end position="335"/>
    </location>
</feature>
<feature type="transmembrane region" description="Helical" evidence="6">
    <location>
        <begin position="37"/>
        <end position="56"/>
    </location>
</feature>
<feature type="transmembrane region" description="Helical" evidence="6">
    <location>
        <begin position="367"/>
        <end position="387"/>
    </location>
</feature>
<dbReference type="EMBL" id="JACSPS010000001">
    <property type="protein sequence ID" value="MBD8017213.1"/>
    <property type="molecule type" value="Genomic_DNA"/>
</dbReference>
<evidence type="ECO:0000313" key="7">
    <source>
        <dbReference type="EMBL" id="MBD8017213.1"/>
    </source>
</evidence>
<keyword evidence="2" id="KW-1003">Cell membrane</keyword>
<organism evidence="7 8">
    <name type="scientific">Kaistella pullorum</name>
    <dbReference type="NCBI Taxonomy" id="2763074"/>
    <lineage>
        <taxon>Bacteria</taxon>
        <taxon>Pseudomonadati</taxon>
        <taxon>Bacteroidota</taxon>
        <taxon>Flavobacteriia</taxon>
        <taxon>Flavobacteriales</taxon>
        <taxon>Weeksellaceae</taxon>
        <taxon>Chryseobacterium group</taxon>
        <taxon>Kaistella</taxon>
    </lineage>
</organism>
<sequence>MKSRRILESFAARFIILGLNFGLLIFTTNFWGTEGKGTISLVIADLAIIGFFSNIFTGSSVSYYSSKFQAEQVVARAYIWSLISGVIFPVLLSWLHPMDHFAYLIGLSVSFSLLTTNFNLFIGRQQIGMFNLFSVLQQAIHLAVMLALIYIFNVRSVEVYFVALIVCYIILYVASSVLLLRGFKIFNITWSKNIFRNLFDYGWKSQLSAFLQFLNNRASFYFLEYFRGISSVGIFSVGVAFSEAIWTVSKSLSVILYSDLVAKDGSADAIIKTKISLRVSFMVSLLFLIIILLIPAEWYAAILGADFVQTKIIILLLAPGILAIAVSNIVGHYFAGINSLRILNIKSVIGLIFTLVTSWLVIPKWGLLGACVVTTLSYLLSSMVLFYRFYEITEFRMSDFILSKSELTVLITKIRGKAS</sequence>